<evidence type="ECO:0000313" key="8">
    <source>
        <dbReference type="EMBL" id="KRL00616.1"/>
    </source>
</evidence>
<keyword evidence="3" id="KW-0479">Metal-binding</keyword>
<evidence type="ECO:0000256" key="1">
    <source>
        <dbReference type="ARBA" id="ARBA00010718"/>
    </source>
</evidence>
<dbReference type="EMBL" id="AZEF01000041">
    <property type="protein sequence ID" value="KRL00616.1"/>
    <property type="molecule type" value="Genomic_DNA"/>
</dbReference>
<protein>
    <recommendedName>
        <fullName evidence="2">carbonic anhydrase</fullName>
        <ecNumber evidence="2">4.2.1.1</ecNumber>
    </recommendedName>
</protein>
<keyword evidence="5" id="KW-0456">Lyase</keyword>
<dbReference type="PROSITE" id="PS51144">
    <property type="entry name" value="ALPHA_CA_2"/>
    <property type="match status" value="1"/>
</dbReference>
<name>A0A0R1MAZ4_9LACO</name>
<dbReference type="InterPro" id="IPR036398">
    <property type="entry name" value="CA_dom_sf"/>
</dbReference>
<reference evidence="8 9" key="1">
    <citation type="journal article" date="2015" name="Genome Announc.">
        <title>Expanding the biotechnology potential of lactobacilli through comparative genomics of 213 strains and associated genera.</title>
        <authorList>
            <person name="Sun Z."/>
            <person name="Harris H.M."/>
            <person name="McCann A."/>
            <person name="Guo C."/>
            <person name="Argimon S."/>
            <person name="Zhang W."/>
            <person name="Yang X."/>
            <person name="Jeffery I.B."/>
            <person name="Cooney J.C."/>
            <person name="Kagawa T.F."/>
            <person name="Liu W."/>
            <person name="Song Y."/>
            <person name="Salvetti E."/>
            <person name="Wrobel A."/>
            <person name="Rasinkangas P."/>
            <person name="Parkhill J."/>
            <person name="Rea M.C."/>
            <person name="O'Sullivan O."/>
            <person name="Ritari J."/>
            <person name="Douillard F.P."/>
            <person name="Paul Ross R."/>
            <person name="Yang R."/>
            <person name="Briner A.E."/>
            <person name="Felis G.E."/>
            <person name="de Vos W.M."/>
            <person name="Barrangou R."/>
            <person name="Klaenhammer T.R."/>
            <person name="Caufield P.W."/>
            <person name="Cui Y."/>
            <person name="Zhang H."/>
            <person name="O'Toole P.W."/>
        </authorList>
    </citation>
    <scope>NUCLEOTIDE SEQUENCE [LARGE SCALE GENOMIC DNA]</scope>
    <source>
        <strain evidence="8 9">DSM 19910</strain>
    </source>
</reference>
<dbReference type="SUPFAM" id="SSF51069">
    <property type="entry name" value="Carbonic anhydrase"/>
    <property type="match status" value="1"/>
</dbReference>
<proteinExistence type="inferred from homology"/>
<dbReference type="EC" id="4.2.1.1" evidence="2"/>
<dbReference type="STRING" id="1423731.FC81_GL001974"/>
<dbReference type="PANTHER" id="PTHR18952:SF265">
    <property type="entry name" value="CARBONIC ANHYDRASE"/>
    <property type="match status" value="1"/>
</dbReference>
<dbReference type="Pfam" id="PF00194">
    <property type="entry name" value="Carb_anhydrase"/>
    <property type="match status" value="1"/>
</dbReference>
<dbReference type="InterPro" id="IPR023561">
    <property type="entry name" value="Carbonic_anhydrase_a-class"/>
</dbReference>
<keyword evidence="4" id="KW-0862">Zinc</keyword>
<organism evidence="8 9">
    <name type="scientific">Liquorilactobacillus capillatus DSM 19910</name>
    <dbReference type="NCBI Taxonomy" id="1423731"/>
    <lineage>
        <taxon>Bacteria</taxon>
        <taxon>Bacillati</taxon>
        <taxon>Bacillota</taxon>
        <taxon>Bacilli</taxon>
        <taxon>Lactobacillales</taxon>
        <taxon>Lactobacillaceae</taxon>
        <taxon>Liquorilactobacillus</taxon>
    </lineage>
</organism>
<dbReference type="PANTHER" id="PTHR18952">
    <property type="entry name" value="CARBONIC ANHYDRASE"/>
    <property type="match status" value="1"/>
</dbReference>
<comment type="similarity">
    <text evidence="1">Belongs to the alpha-carbonic anhydrase family.</text>
</comment>
<dbReference type="RefSeq" id="WP_057745893.1">
    <property type="nucleotide sequence ID" value="NZ_AZEF01000041.1"/>
</dbReference>
<dbReference type="AlphaFoldDB" id="A0A0R1MAZ4"/>
<evidence type="ECO:0000256" key="3">
    <source>
        <dbReference type="ARBA" id="ARBA00022723"/>
    </source>
</evidence>
<dbReference type="CDD" id="cd03124">
    <property type="entry name" value="alpha_CA_prokaryotic_like"/>
    <property type="match status" value="1"/>
</dbReference>
<comment type="caution">
    <text evidence="8">The sequence shown here is derived from an EMBL/GenBank/DDBJ whole genome shotgun (WGS) entry which is preliminary data.</text>
</comment>
<dbReference type="SMART" id="SM01057">
    <property type="entry name" value="Carb_anhydrase"/>
    <property type="match status" value="1"/>
</dbReference>
<dbReference type="GO" id="GO:0004089">
    <property type="term" value="F:carbonate dehydratase activity"/>
    <property type="evidence" value="ECO:0007669"/>
    <property type="project" value="UniProtKB-EC"/>
</dbReference>
<sequence length="217" mass="25248">MLDYQQQNKWEFIASPLQSPIALETKQAEQKLTKQTPLKFLTDYSFESVVSQGNNLQFNGKGTLIANGRNFAFQQLHFHIPAEHLVDGKTYPMEWHFVHQNKLGQNLVVAVFVVIGENNSQLQPFYKDFHLKEKQQQKFTYQLSMMELLKTQLKTAYNYLGSLTTPPLSRGVEWWVLQRPLVIAPEQLAALKKRFNNNAREVQADEERKILLYETTC</sequence>
<dbReference type="InterPro" id="IPR041891">
    <property type="entry name" value="Alpha_CA_prokaryot-like"/>
</dbReference>
<dbReference type="PATRIC" id="fig|1423731.3.peg.2029"/>
<evidence type="ECO:0000313" key="9">
    <source>
        <dbReference type="Proteomes" id="UP000051621"/>
    </source>
</evidence>
<evidence type="ECO:0000256" key="4">
    <source>
        <dbReference type="ARBA" id="ARBA00022833"/>
    </source>
</evidence>
<gene>
    <name evidence="8" type="ORF">FC81_GL001974</name>
</gene>
<feature type="domain" description="Alpha-carbonic anhydrase" evidence="7">
    <location>
        <begin position="1"/>
        <end position="217"/>
    </location>
</feature>
<dbReference type="InterPro" id="IPR001148">
    <property type="entry name" value="CA_dom"/>
</dbReference>
<evidence type="ECO:0000256" key="2">
    <source>
        <dbReference type="ARBA" id="ARBA00012925"/>
    </source>
</evidence>
<dbReference type="Proteomes" id="UP000051621">
    <property type="component" value="Unassembled WGS sequence"/>
</dbReference>
<evidence type="ECO:0000259" key="7">
    <source>
        <dbReference type="PROSITE" id="PS51144"/>
    </source>
</evidence>
<dbReference type="GO" id="GO:0008270">
    <property type="term" value="F:zinc ion binding"/>
    <property type="evidence" value="ECO:0007669"/>
    <property type="project" value="InterPro"/>
</dbReference>
<dbReference type="Gene3D" id="3.10.200.10">
    <property type="entry name" value="Alpha carbonic anhydrase"/>
    <property type="match status" value="1"/>
</dbReference>
<accession>A0A0R1MAZ4</accession>
<comment type="catalytic activity">
    <reaction evidence="6">
        <text>hydrogencarbonate + H(+) = CO2 + H2O</text>
        <dbReference type="Rhea" id="RHEA:10748"/>
        <dbReference type="ChEBI" id="CHEBI:15377"/>
        <dbReference type="ChEBI" id="CHEBI:15378"/>
        <dbReference type="ChEBI" id="CHEBI:16526"/>
        <dbReference type="ChEBI" id="CHEBI:17544"/>
        <dbReference type="EC" id="4.2.1.1"/>
    </reaction>
</comment>
<evidence type="ECO:0000256" key="5">
    <source>
        <dbReference type="ARBA" id="ARBA00023239"/>
    </source>
</evidence>
<keyword evidence="9" id="KW-1185">Reference proteome</keyword>
<evidence type="ECO:0000256" key="6">
    <source>
        <dbReference type="ARBA" id="ARBA00048348"/>
    </source>
</evidence>